<name>A0ABR6VJ95_9FIRM</name>
<protein>
    <recommendedName>
        <fullName evidence="1">Dit-like phage tail protein N-terminal domain-containing protein</fullName>
    </recommendedName>
</protein>
<dbReference type="Proteomes" id="UP000606870">
    <property type="component" value="Unassembled WGS sequence"/>
</dbReference>
<keyword evidence="3" id="KW-1185">Reference proteome</keyword>
<reference evidence="2 3" key="1">
    <citation type="submission" date="2020-08" db="EMBL/GenBank/DDBJ databases">
        <authorList>
            <person name="Liu C."/>
            <person name="Sun Q."/>
        </authorList>
    </citation>
    <scope>NUCLEOTIDE SEQUENCE [LARGE SCALE GENOMIC DNA]</scope>
    <source>
        <strain evidence="2 3">NSJ-59</strain>
    </source>
</reference>
<feature type="domain" description="Dit-like phage tail protein N-terminal" evidence="1">
    <location>
        <begin position="77"/>
        <end position="162"/>
    </location>
</feature>
<accession>A0ABR6VJ95</accession>
<comment type="caution">
    <text evidence="2">The sequence shown here is derived from an EMBL/GenBank/DDBJ whole genome shotgun (WGS) entry which is preliminary data.</text>
</comment>
<organism evidence="2 3">
    <name type="scientific">Megasphaera hominis</name>
    <dbReference type="NCBI Taxonomy" id="159836"/>
    <lineage>
        <taxon>Bacteria</taxon>
        <taxon>Bacillati</taxon>
        <taxon>Bacillota</taxon>
        <taxon>Negativicutes</taxon>
        <taxon>Veillonellales</taxon>
        <taxon>Veillonellaceae</taxon>
        <taxon>Megasphaera</taxon>
    </lineage>
</organism>
<evidence type="ECO:0000313" key="3">
    <source>
        <dbReference type="Proteomes" id="UP000606870"/>
    </source>
</evidence>
<sequence>MSSFINFINTASSVLSEVLGALGGTSNGCTFTLAGGTASVSFPISPADFKVSNSYNNQTVNINNLGEINMLGKRGLAKMQFKSFFPAQPYTFSQTLSAAGPYDYVAQIKTMAESGQPCTISITGTDVSMPVSIDDFTYSERDSTGDVYFELSLKEYRYIMPASDVTSDTTGLKSRVADLTVEKQTTCFGVSAASLDTAQRAIQKTTSIANQGARVLGLYKAMVKSGGITAGTVLTTTAKAVATKGKSLYTW</sequence>
<dbReference type="Pfam" id="PF21821">
    <property type="entry name" value="Dit_like"/>
    <property type="match status" value="1"/>
</dbReference>
<evidence type="ECO:0000259" key="1">
    <source>
        <dbReference type="Pfam" id="PF21821"/>
    </source>
</evidence>
<proteinExistence type="predicted"/>
<dbReference type="InterPro" id="IPR048494">
    <property type="entry name" value="Dit-like_N"/>
</dbReference>
<dbReference type="EMBL" id="JACOGK010000025">
    <property type="protein sequence ID" value="MBC3537359.1"/>
    <property type="molecule type" value="Genomic_DNA"/>
</dbReference>
<gene>
    <name evidence="2" type="ORF">H8J70_08855</name>
</gene>
<evidence type="ECO:0000313" key="2">
    <source>
        <dbReference type="EMBL" id="MBC3537359.1"/>
    </source>
</evidence>
<dbReference type="RefSeq" id="WP_186503663.1">
    <property type="nucleotide sequence ID" value="NZ_JACOGK010000025.1"/>
</dbReference>